<gene>
    <name evidence="4" type="ORF">KDM90_10660</name>
</gene>
<reference evidence="4" key="1">
    <citation type="submission" date="2021-04" db="EMBL/GenBank/DDBJ databases">
        <title>novel species isolated from subtropical streams in China.</title>
        <authorList>
            <person name="Lu H."/>
        </authorList>
    </citation>
    <scope>NUCLEOTIDE SEQUENCE</scope>
    <source>
        <strain evidence="4">FT137W</strain>
    </source>
</reference>
<dbReference type="InterPro" id="IPR001375">
    <property type="entry name" value="Peptidase_S9_cat"/>
</dbReference>
<organism evidence="4 5">
    <name type="scientific">Undibacterium fentianense</name>
    <dbReference type="NCBI Taxonomy" id="2828728"/>
    <lineage>
        <taxon>Bacteria</taxon>
        <taxon>Pseudomonadati</taxon>
        <taxon>Pseudomonadota</taxon>
        <taxon>Betaproteobacteria</taxon>
        <taxon>Burkholderiales</taxon>
        <taxon>Oxalobacteraceae</taxon>
        <taxon>Undibacterium</taxon>
    </lineage>
</organism>
<feature type="chain" id="PRO_5037442194" evidence="2">
    <location>
        <begin position="21"/>
        <end position="656"/>
    </location>
</feature>
<evidence type="ECO:0000259" key="3">
    <source>
        <dbReference type="Pfam" id="PF00326"/>
    </source>
</evidence>
<dbReference type="AlphaFoldDB" id="A0A941E124"/>
<comment type="caution">
    <text evidence="4">The sequence shown here is derived from an EMBL/GenBank/DDBJ whole genome shotgun (WGS) entry which is preliminary data.</text>
</comment>
<sequence>MKLSSLFILVCGNLALHVGAQQMPSAQFGAREFVQQVDLSPDGNRIVYLSAGAGKTSIAYVAELGAASAPKAAIVSNGTAGNLRWCKFVSNQRLICKVQGLVEDGEIIFPFTRLLALDIDGQNVTTLGQTSSRYDVKLRQFDGEVLDWLSGASDSILMTREYVPEIKRLDSKIYRPTDGVGVDHIDTRSLKAVRVESPVKNVDYFMTDGSGSVRMKAFQQRDPSSHLLTDRVNFHYRLRGEREWIPFSLWDKQAGMLPLHIDGESDSAYALKKLDGRMALYRVSLDGSLKTDLVHQNEHVDVDGLIRVNRNSRAIGLTYAEDKRHAIYFDAKYATLLQSLHRALPKLPMIDVLETSRNETRLLVRASSDSDPGRYYLYDVEKGALNELLLARPELENVPLASVQAIRYEARDGTSIPAYLTLPVGKEQASGLPSIVMPHGGPSARDEWGFDWLAQFFAHQGYAVIQPNFRGSAGFGDNWSKQNGFKGWSTSVGDVTDAAKWMIAKGLADPAKMAIVGWSYGGYAALQSAVVEPTLFKAIIAIAPVTDLELLKSDARYFSNADLVENMIGDGAHVAQGSPLRNVEKFQIPVLMFHGDKDMNVNVQHTKRMHKRLLDLDKFSEVQIYAGLEHGLDDSNARTQMLEKAGHFLKKNLNIK</sequence>
<keyword evidence="5" id="KW-1185">Reference proteome</keyword>
<dbReference type="PANTHER" id="PTHR42776">
    <property type="entry name" value="SERINE PEPTIDASE S9 FAMILY MEMBER"/>
    <property type="match status" value="1"/>
</dbReference>
<dbReference type="GO" id="GO:0006508">
    <property type="term" value="P:proteolysis"/>
    <property type="evidence" value="ECO:0007669"/>
    <property type="project" value="InterPro"/>
</dbReference>
<dbReference type="Pfam" id="PF00326">
    <property type="entry name" value="Peptidase_S9"/>
    <property type="match status" value="1"/>
</dbReference>
<dbReference type="GO" id="GO:0004252">
    <property type="term" value="F:serine-type endopeptidase activity"/>
    <property type="evidence" value="ECO:0007669"/>
    <property type="project" value="TreeGrafter"/>
</dbReference>
<keyword evidence="1" id="KW-0378">Hydrolase</keyword>
<dbReference type="PANTHER" id="PTHR42776:SF27">
    <property type="entry name" value="DIPEPTIDYL PEPTIDASE FAMILY MEMBER 6"/>
    <property type="match status" value="1"/>
</dbReference>
<evidence type="ECO:0000256" key="2">
    <source>
        <dbReference type="SAM" id="SignalP"/>
    </source>
</evidence>
<dbReference type="Gene3D" id="3.40.50.1820">
    <property type="entry name" value="alpha/beta hydrolase"/>
    <property type="match status" value="1"/>
</dbReference>
<keyword evidence="2" id="KW-0732">Signal</keyword>
<feature type="domain" description="Peptidase S9 prolyl oligopeptidase catalytic" evidence="3">
    <location>
        <begin position="448"/>
        <end position="654"/>
    </location>
</feature>
<accession>A0A941E124</accession>
<dbReference type="SUPFAM" id="SSF82171">
    <property type="entry name" value="DPP6 N-terminal domain-like"/>
    <property type="match status" value="1"/>
</dbReference>
<dbReference type="SUPFAM" id="SSF53474">
    <property type="entry name" value="alpha/beta-Hydrolases"/>
    <property type="match status" value="1"/>
</dbReference>
<evidence type="ECO:0000313" key="5">
    <source>
        <dbReference type="Proteomes" id="UP000678545"/>
    </source>
</evidence>
<dbReference type="InterPro" id="IPR029058">
    <property type="entry name" value="AB_hydrolase_fold"/>
</dbReference>
<name>A0A941E124_9BURK</name>
<dbReference type="Proteomes" id="UP000678545">
    <property type="component" value="Unassembled WGS sequence"/>
</dbReference>
<evidence type="ECO:0000256" key="1">
    <source>
        <dbReference type="ARBA" id="ARBA00022801"/>
    </source>
</evidence>
<evidence type="ECO:0000313" key="4">
    <source>
        <dbReference type="EMBL" id="MBR7800455.1"/>
    </source>
</evidence>
<dbReference type="RefSeq" id="WP_212675588.1">
    <property type="nucleotide sequence ID" value="NZ_JAGSPJ010000004.1"/>
</dbReference>
<dbReference type="EMBL" id="JAGSPJ010000004">
    <property type="protein sequence ID" value="MBR7800455.1"/>
    <property type="molecule type" value="Genomic_DNA"/>
</dbReference>
<protein>
    <submittedName>
        <fullName evidence="4">S9 family peptidase</fullName>
    </submittedName>
</protein>
<proteinExistence type="predicted"/>
<feature type="signal peptide" evidence="2">
    <location>
        <begin position="1"/>
        <end position="20"/>
    </location>
</feature>